<organism evidence="3 4">
    <name type="scientific">Euplotes crassus</name>
    <dbReference type="NCBI Taxonomy" id="5936"/>
    <lineage>
        <taxon>Eukaryota</taxon>
        <taxon>Sar</taxon>
        <taxon>Alveolata</taxon>
        <taxon>Ciliophora</taxon>
        <taxon>Intramacronucleata</taxon>
        <taxon>Spirotrichea</taxon>
        <taxon>Hypotrichia</taxon>
        <taxon>Euplotida</taxon>
        <taxon>Euplotidae</taxon>
        <taxon>Moneuplotes</taxon>
    </lineage>
</organism>
<dbReference type="AlphaFoldDB" id="A0AAD1UGF3"/>
<reference evidence="3" key="1">
    <citation type="submission" date="2023-07" db="EMBL/GenBank/DDBJ databases">
        <authorList>
            <consortium name="AG Swart"/>
            <person name="Singh M."/>
            <person name="Singh A."/>
            <person name="Seah K."/>
            <person name="Emmerich C."/>
        </authorList>
    </citation>
    <scope>NUCLEOTIDE SEQUENCE</scope>
    <source>
        <strain evidence="3">DP1</strain>
    </source>
</reference>
<dbReference type="Gene3D" id="3.40.50.150">
    <property type="entry name" value="Vaccinia Virus protein VP39"/>
    <property type="match status" value="1"/>
</dbReference>
<dbReference type="Proteomes" id="UP001295684">
    <property type="component" value="Unassembled WGS sequence"/>
</dbReference>
<accession>A0AAD1UGF3</accession>
<comment type="caution">
    <text evidence="3">The sequence shown here is derived from an EMBL/GenBank/DDBJ whole genome shotgun (WGS) entry which is preliminary data.</text>
</comment>
<feature type="compositionally biased region" description="Basic residues" evidence="1">
    <location>
        <begin position="7"/>
        <end position="24"/>
    </location>
</feature>
<dbReference type="InterPro" id="IPR029063">
    <property type="entry name" value="SAM-dependent_MTases_sf"/>
</dbReference>
<dbReference type="SUPFAM" id="SSF53335">
    <property type="entry name" value="S-adenosyl-L-methionine-dependent methyltransferases"/>
    <property type="match status" value="1"/>
</dbReference>
<proteinExistence type="predicted"/>
<name>A0AAD1UGF3_EUPCR</name>
<feature type="compositionally biased region" description="Basic and acidic residues" evidence="1">
    <location>
        <begin position="71"/>
        <end position="82"/>
    </location>
</feature>
<gene>
    <name evidence="3" type="ORF">ECRASSUSDP1_LOCUS8072</name>
</gene>
<evidence type="ECO:0000313" key="4">
    <source>
        <dbReference type="Proteomes" id="UP001295684"/>
    </source>
</evidence>
<feature type="region of interest" description="Disordered" evidence="1">
    <location>
        <begin position="1"/>
        <end position="28"/>
    </location>
</feature>
<dbReference type="Pfam" id="PF08123">
    <property type="entry name" value="DOT1"/>
    <property type="match status" value="1"/>
</dbReference>
<dbReference type="GO" id="GO:0031151">
    <property type="term" value="F:histone H3K79 methyltransferase activity"/>
    <property type="evidence" value="ECO:0007669"/>
    <property type="project" value="InterPro"/>
</dbReference>
<evidence type="ECO:0000313" key="3">
    <source>
        <dbReference type="EMBL" id="CAI2366798.1"/>
    </source>
</evidence>
<dbReference type="EMBL" id="CAMPGE010007879">
    <property type="protein sequence ID" value="CAI2366798.1"/>
    <property type="molecule type" value="Genomic_DNA"/>
</dbReference>
<feature type="domain" description="DOT1" evidence="2">
    <location>
        <begin position="145"/>
        <end position="186"/>
    </location>
</feature>
<evidence type="ECO:0000259" key="2">
    <source>
        <dbReference type="Pfam" id="PF08123"/>
    </source>
</evidence>
<dbReference type="InterPro" id="IPR025789">
    <property type="entry name" value="DOT1_dom"/>
</dbReference>
<evidence type="ECO:0000256" key="1">
    <source>
        <dbReference type="SAM" id="MobiDB-lite"/>
    </source>
</evidence>
<protein>
    <recommendedName>
        <fullName evidence="2">DOT1 domain-containing protein</fullName>
    </recommendedName>
</protein>
<sequence>MNGQAGKGRKRKKTGNPNLGKKKANPVDPSVKEYLDEISYVYKKINRASSLLWSHDNELVKPKRRSIKSHAKSEENEDDTMRSKRSSKGTSEAMKQEYDWQKDSTAQIGYGEITKGAMQKFLQILQNIDKYFKPEHEEVMAFPKEQYKLTSNDTFIDIGSGFGKPVFHAAMQVGCYSKGIEIVPARVTFCLDFIYEYEEERKKKINIALQKLQNEGNEEVSRWVMPSKSPRKKIAEFKNVCNPIANDYADINFKEVKPPQDIDDESEEEECLKKLSKEKAGGKSLTREELKEKIAQDSKEVSSSDLVLAPNYSVLWCTKCVFEQVDAGKVDKIVLNKLGRREDITHVYSYNKVMGKDCLAGIGRSLNNTNFKILSWYVNEKTTYRIVKNVKLLFKMPMRSTGQEQFSVYVYFKTKSPENKMKEEEDYKVPSEEDI</sequence>
<keyword evidence="4" id="KW-1185">Reference proteome</keyword>
<feature type="region of interest" description="Disordered" evidence="1">
    <location>
        <begin position="63"/>
        <end position="98"/>
    </location>
</feature>